<dbReference type="EMBL" id="CP030032">
    <property type="protein sequence ID" value="AWV88380.1"/>
    <property type="molecule type" value="Genomic_DNA"/>
</dbReference>
<organism evidence="1 2">
    <name type="scientific">Bradymonas sediminis</name>
    <dbReference type="NCBI Taxonomy" id="1548548"/>
    <lineage>
        <taxon>Bacteria</taxon>
        <taxon>Deltaproteobacteria</taxon>
        <taxon>Bradymonadales</taxon>
        <taxon>Bradymonadaceae</taxon>
        <taxon>Bradymonas</taxon>
    </lineage>
</organism>
<dbReference type="Pfam" id="PF03130">
    <property type="entry name" value="HEAT_PBS"/>
    <property type="match status" value="1"/>
</dbReference>
<proteinExistence type="predicted"/>
<sequence>MTTERQQIIRLLRQLTDADEARAAQAHETLVGLGERALGVVSAGLTKLEPRAHPALIRVLAEIGGSKALVRLMRFVFDARDDLEVGTTRGFAMQAIIEVAGPEDDARLFEFLRDMRHDPDELVRTYVAECFATLRDPRVFEHLREALTDPSLYVRESARKAFSAAQIRQEIHPLELEARDFFHGLTCGPEERRGLFERWLPEHREAFALASALVRRDDAQSTLGIQTLHALGNPAARGVALRHFKLTSSDADRAASLRLMADFLNADARPEEVRCIEQGLGHGDGFVQLAALEAAGRSGHEPLLYHALKSTRADNTIVTATAATALHAIAQHLPGWMSREVLKSVQLIRRRRAYEPNSNLLQAEAALLRTFGEFYSPQSPDAPLAQHIALDSLRDSHQFLPIAEGCLHALERLTPSGGYPANSRWHPGDASALVPLLDHPNASIQRRALEVIRRAAPGDTPNLCHEFERLLYADSDTFSSLLISAIIETNSTAALLSLTRWVDSQAPDTQQSLRALLQRKHANRRPPLPAPIDLDNEFDLEGDFDFDLERDRSPSAFKN</sequence>
<accession>A0A2Z4FHK8</accession>
<dbReference type="Proteomes" id="UP000249799">
    <property type="component" value="Chromosome"/>
</dbReference>
<dbReference type="RefSeq" id="WP_111332068.1">
    <property type="nucleotide sequence ID" value="NZ_CP030032.1"/>
</dbReference>
<dbReference type="SMART" id="SM00567">
    <property type="entry name" value="EZ_HEAT"/>
    <property type="match status" value="2"/>
</dbReference>
<evidence type="ECO:0000313" key="1">
    <source>
        <dbReference type="EMBL" id="AWV88380.1"/>
    </source>
</evidence>
<dbReference type="KEGG" id="bsed:DN745_03080"/>
<reference evidence="1 2" key="1">
    <citation type="submission" date="2018-06" db="EMBL/GenBank/DDBJ databases">
        <title>Lujinxingia sediminis gen. nov. sp. nov., a new facultative anaerobic member of the class Deltaproteobacteria, and proposal of Lujinxingaceae fam. nov.</title>
        <authorList>
            <person name="Guo L.-Y."/>
            <person name="Li C.-M."/>
            <person name="Wang S."/>
            <person name="Du Z.-J."/>
        </authorList>
    </citation>
    <scope>NUCLEOTIDE SEQUENCE [LARGE SCALE GENOMIC DNA]</scope>
    <source>
        <strain evidence="1 2">FA350</strain>
    </source>
</reference>
<gene>
    <name evidence="1" type="ORF">DN745_03080</name>
</gene>
<dbReference type="OrthoDB" id="5493072at2"/>
<dbReference type="InterPro" id="IPR004155">
    <property type="entry name" value="PBS_lyase_HEAT"/>
</dbReference>
<dbReference type="Gene3D" id="1.25.10.10">
    <property type="entry name" value="Leucine-rich Repeat Variant"/>
    <property type="match status" value="2"/>
</dbReference>
<dbReference type="SUPFAM" id="SSF48371">
    <property type="entry name" value="ARM repeat"/>
    <property type="match status" value="1"/>
</dbReference>
<dbReference type="InterPro" id="IPR016024">
    <property type="entry name" value="ARM-type_fold"/>
</dbReference>
<name>A0A2Z4FHK8_9DELT</name>
<protein>
    <submittedName>
        <fullName evidence="1">Uncharacterized protein</fullName>
    </submittedName>
</protein>
<keyword evidence="2" id="KW-1185">Reference proteome</keyword>
<dbReference type="AlphaFoldDB" id="A0A2Z4FHK8"/>
<dbReference type="InterPro" id="IPR011989">
    <property type="entry name" value="ARM-like"/>
</dbReference>
<evidence type="ECO:0000313" key="2">
    <source>
        <dbReference type="Proteomes" id="UP000249799"/>
    </source>
</evidence>